<accession>A0ABU3Y1I8</accession>
<organism evidence="2 3">
    <name type="scientific">Metapseudomonas otitidis</name>
    <dbReference type="NCBI Taxonomy" id="319939"/>
    <lineage>
        <taxon>Bacteria</taxon>
        <taxon>Pseudomonadati</taxon>
        <taxon>Pseudomonadota</taxon>
        <taxon>Gammaproteobacteria</taxon>
        <taxon>Pseudomonadales</taxon>
        <taxon>Pseudomonadaceae</taxon>
        <taxon>Metapseudomonas</taxon>
    </lineage>
</organism>
<protein>
    <submittedName>
        <fullName evidence="2">Uncharacterized protein</fullName>
    </submittedName>
</protein>
<proteinExistence type="predicted"/>
<evidence type="ECO:0000256" key="1">
    <source>
        <dbReference type="SAM" id="SignalP"/>
    </source>
</evidence>
<dbReference type="Proteomes" id="UP001273935">
    <property type="component" value="Unassembled WGS sequence"/>
</dbReference>
<sequence>PVESAVTALAMAMALGLPMVRSLANCACTPLAQPSPTYTFSDGNKAEGSEQTSAVMNFSLGLRTSPDYIV</sequence>
<reference evidence="2 3" key="1">
    <citation type="submission" date="2023-10" db="EMBL/GenBank/DDBJ databases">
        <title>Pseudomonas otitidis isolated from a paediatric patient with cystic fibrosis in Chile.</title>
        <authorList>
            <person name="Amsteins-Romero L."/>
            <person name="Opazo-Capurro A."/>
            <person name="Matus-Kohler M."/>
            <person name="Gonzalez-Rocha G."/>
        </authorList>
    </citation>
    <scope>NUCLEOTIDE SEQUENCE [LARGE SCALE GENOMIC DNA]</scope>
    <source>
        <strain evidence="2 3">P-714</strain>
    </source>
</reference>
<feature type="chain" id="PRO_5046282183" evidence="1">
    <location>
        <begin position="25"/>
        <end position="70"/>
    </location>
</feature>
<evidence type="ECO:0000313" key="2">
    <source>
        <dbReference type="EMBL" id="MDV3444026.1"/>
    </source>
</evidence>
<feature type="non-terminal residue" evidence="2">
    <location>
        <position position="70"/>
    </location>
</feature>
<keyword evidence="3" id="KW-1185">Reference proteome</keyword>
<name>A0ABU3Y1I8_9GAMM</name>
<evidence type="ECO:0000313" key="3">
    <source>
        <dbReference type="Proteomes" id="UP001273935"/>
    </source>
</evidence>
<comment type="caution">
    <text evidence="2">The sequence shown here is derived from an EMBL/GenBank/DDBJ whole genome shotgun (WGS) entry which is preliminary data.</text>
</comment>
<feature type="signal peptide" evidence="1">
    <location>
        <begin position="1"/>
        <end position="24"/>
    </location>
</feature>
<gene>
    <name evidence="2" type="ORF">R0G64_32360</name>
</gene>
<keyword evidence="1" id="KW-0732">Signal</keyword>
<dbReference type="EMBL" id="JAWJUL010000569">
    <property type="protein sequence ID" value="MDV3444026.1"/>
    <property type="molecule type" value="Genomic_DNA"/>
</dbReference>
<feature type="non-terminal residue" evidence="2">
    <location>
        <position position="1"/>
    </location>
</feature>